<gene>
    <name evidence="1" type="ORF">BU25DRAFT_468720</name>
</gene>
<evidence type="ECO:0000313" key="1">
    <source>
        <dbReference type="EMBL" id="KAF2627682.1"/>
    </source>
</evidence>
<accession>A0ACB6S3G4</accession>
<organism evidence="1 2">
    <name type="scientific">Macroventuria anomochaeta</name>
    <dbReference type="NCBI Taxonomy" id="301207"/>
    <lineage>
        <taxon>Eukaryota</taxon>
        <taxon>Fungi</taxon>
        <taxon>Dikarya</taxon>
        <taxon>Ascomycota</taxon>
        <taxon>Pezizomycotina</taxon>
        <taxon>Dothideomycetes</taxon>
        <taxon>Pleosporomycetidae</taxon>
        <taxon>Pleosporales</taxon>
        <taxon>Pleosporineae</taxon>
        <taxon>Didymellaceae</taxon>
        <taxon>Macroventuria</taxon>
    </lineage>
</organism>
<comment type="caution">
    <text evidence="1">The sequence shown here is derived from an EMBL/GenBank/DDBJ whole genome shotgun (WGS) entry which is preliminary data.</text>
</comment>
<keyword evidence="2" id="KW-1185">Reference proteome</keyword>
<proteinExistence type="predicted"/>
<name>A0ACB6S3G4_9PLEO</name>
<dbReference type="Proteomes" id="UP000799754">
    <property type="component" value="Unassembled WGS sequence"/>
</dbReference>
<reference evidence="1" key="1">
    <citation type="journal article" date="2020" name="Stud. Mycol.">
        <title>101 Dothideomycetes genomes: a test case for predicting lifestyles and emergence of pathogens.</title>
        <authorList>
            <person name="Haridas S."/>
            <person name="Albert R."/>
            <person name="Binder M."/>
            <person name="Bloem J."/>
            <person name="Labutti K."/>
            <person name="Salamov A."/>
            <person name="Andreopoulos B."/>
            <person name="Baker S."/>
            <person name="Barry K."/>
            <person name="Bills G."/>
            <person name="Bluhm B."/>
            <person name="Cannon C."/>
            <person name="Castanera R."/>
            <person name="Culley D."/>
            <person name="Daum C."/>
            <person name="Ezra D."/>
            <person name="Gonzalez J."/>
            <person name="Henrissat B."/>
            <person name="Kuo A."/>
            <person name="Liang C."/>
            <person name="Lipzen A."/>
            <person name="Lutzoni F."/>
            <person name="Magnuson J."/>
            <person name="Mondo S."/>
            <person name="Nolan M."/>
            <person name="Ohm R."/>
            <person name="Pangilinan J."/>
            <person name="Park H.-J."/>
            <person name="Ramirez L."/>
            <person name="Alfaro M."/>
            <person name="Sun H."/>
            <person name="Tritt A."/>
            <person name="Yoshinaga Y."/>
            <person name="Zwiers L.-H."/>
            <person name="Turgeon B."/>
            <person name="Goodwin S."/>
            <person name="Spatafora J."/>
            <person name="Crous P."/>
            <person name="Grigoriev I."/>
        </authorList>
    </citation>
    <scope>NUCLEOTIDE SEQUENCE</scope>
    <source>
        <strain evidence="1">CBS 525.71</strain>
    </source>
</reference>
<protein>
    <submittedName>
        <fullName evidence="1">Uncharacterized protein</fullName>
    </submittedName>
</protein>
<dbReference type="EMBL" id="MU006716">
    <property type="protein sequence ID" value="KAF2627682.1"/>
    <property type="molecule type" value="Genomic_DNA"/>
</dbReference>
<sequence length="145" mass="16775">MSGAAGMVIMFHVDQDQVESYFEPHQGMHYQLPAVRILDYLHLRRWEVAPATTRNIIAILPGQTEERVIFETHNNGYTYVQENGPVALLALTQDFAKQPLSSRKHTIEFAFNTRHLHISKEVTLRHFQQLDRTFDDKKPRIGHPG</sequence>
<evidence type="ECO:0000313" key="2">
    <source>
        <dbReference type="Proteomes" id="UP000799754"/>
    </source>
</evidence>